<reference evidence="1 2" key="1">
    <citation type="submission" date="2018-11" db="EMBL/GenBank/DDBJ databases">
        <title>Sequencing the genomes of 1000 actinobacteria strains.</title>
        <authorList>
            <person name="Klenk H.-P."/>
        </authorList>
    </citation>
    <scope>NUCLEOTIDE SEQUENCE [LARGE SCALE GENOMIC DNA]</scope>
    <source>
        <strain evidence="1 2">DSM 44781</strain>
    </source>
</reference>
<dbReference type="Proteomes" id="UP000266906">
    <property type="component" value="Unassembled WGS sequence"/>
</dbReference>
<evidence type="ECO:0000313" key="1">
    <source>
        <dbReference type="EMBL" id="RPE26585.1"/>
    </source>
</evidence>
<keyword evidence="2" id="KW-1185">Reference proteome</keyword>
<accession>A0A3N4R6I6</accession>
<name>A0A3N4R6I6_9ACTN</name>
<sequence length="131" mass="14305">MTDTETFKGYTPEEMELPADLVGRIRLVCRLLGLPVAERSSGHGVVLGREDPWRPGEKANHVTVAWNVSDELMDVEELGAPGSPSDRLYGASDALEAAVVEALRRGGLVVEQDPETLEWKVWRIAGPSPLD</sequence>
<proteinExistence type="predicted"/>
<protein>
    <submittedName>
        <fullName evidence="1">Uncharacterized protein</fullName>
    </submittedName>
</protein>
<dbReference type="EMBL" id="RKQG01000006">
    <property type="protein sequence ID" value="RPE26585.1"/>
    <property type="molecule type" value="Genomic_DNA"/>
</dbReference>
<organism evidence="1 2">
    <name type="scientific">Kitasatospora cineracea</name>
    <dbReference type="NCBI Taxonomy" id="88074"/>
    <lineage>
        <taxon>Bacteria</taxon>
        <taxon>Bacillati</taxon>
        <taxon>Actinomycetota</taxon>
        <taxon>Actinomycetes</taxon>
        <taxon>Kitasatosporales</taxon>
        <taxon>Streptomycetaceae</taxon>
        <taxon>Kitasatospora</taxon>
    </lineage>
</organism>
<gene>
    <name evidence="1" type="ORF">EDD38_7646</name>
</gene>
<comment type="caution">
    <text evidence="1">The sequence shown here is derived from an EMBL/GenBank/DDBJ whole genome shotgun (WGS) entry which is preliminary data.</text>
</comment>
<dbReference type="RefSeq" id="WP_162871822.1">
    <property type="nucleotide sequence ID" value="NZ_RKQG01000006.1"/>
</dbReference>
<dbReference type="AlphaFoldDB" id="A0A3N4R6I6"/>
<evidence type="ECO:0000313" key="2">
    <source>
        <dbReference type="Proteomes" id="UP000266906"/>
    </source>
</evidence>